<dbReference type="STRING" id="447689.BA195_01875"/>
<dbReference type="InterPro" id="IPR018490">
    <property type="entry name" value="cNMP-bd_dom_sf"/>
</dbReference>
<dbReference type="PROSITE" id="PS50042">
    <property type="entry name" value="CNMP_BINDING_3"/>
    <property type="match status" value="1"/>
</dbReference>
<dbReference type="InterPro" id="IPR000595">
    <property type="entry name" value="cNMP-bd_dom"/>
</dbReference>
<evidence type="ECO:0000313" key="2">
    <source>
        <dbReference type="EMBL" id="OCK43476.1"/>
    </source>
</evidence>
<comment type="caution">
    <text evidence="2">The sequence shown here is derived from an EMBL/GenBank/DDBJ whole genome shotgun (WGS) entry which is preliminary data.</text>
</comment>
<dbReference type="RefSeq" id="WP_068701872.1">
    <property type="nucleotide sequence ID" value="NZ_MAKX01000001.1"/>
</dbReference>
<dbReference type="Pfam" id="PF00027">
    <property type="entry name" value="cNMP_binding"/>
    <property type="match status" value="1"/>
</dbReference>
<feature type="domain" description="Cyclic nucleotide-binding" evidence="1">
    <location>
        <begin position="11"/>
        <end position="123"/>
    </location>
</feature>
<name>A0A1B9Y145_9FLAO</name>
<accession>A0A1B9Y145</accession>
<dbReference type="OrthoDB" id="1092431at2"/>
<reference evidence="2 3" key="1">
    <citation type="submission" date="2016-06" db="EMBL/GenBank/DDBJ databases">
        <title>Draft Genome Sequence of Tenacibaculum soleae UCD-KL19.</title>
        <authorList>
            <person name="Eisen J.A."/>
            <person name="Coil D.A."/>
            <person name="Lujan K.M."/>
        </authorList>
    </citation>
    <scope>NUCLEOTIDE SEQUENCE [LARGE SCALE GENOMIC DNA]</scope>
    <source>
        <strain evidence="2 3">UCD-KL19</strain>
    </source>
</reference>
<dbReference type="AlphaFoldDB" id="A0A1B9Y145"/>
<dbReference type="Proteomes" id="UP000093186">
    <property type="component" value="Unassembled WGS sequence"/>
</dbReference>
<dbReference type="Gene3D" id="2.60.120.10">
    <property type="entry name" value="Jelly Rolls"/>
    <property type="match status" value="1"/>
</dbReference>
<dbReference type="CDD" id="cd00038">
    <property type="entry name" value="CAP_ED"/>
    <property type="match status" value="1"/>
</dbReference>
<dbReference type="SUPFAM" id="SSF51206">
    <property type="entry name" value="cAMP-binding domain-like"/>
    <property type="match status" value="1"/>
</dbReference>
<evidence type="ECO:0000313" key="3">
    <source>
        <dbReference type="Proteomes" id="UP000093186"/>
    </source>
</evidence>
<organism evidence="2 3">
    <name type="scientific">Tenacibaculum soleae</name>
    <dbReference type="NCBI Taxonomy" id="447689"/>
    <lineage>
        <taxon>Bacteria</taxon>
        <taxon>Pseudomonadati</taxon>
        <taxon>Bacteroidota</taxon>
        <taxon>Flavobacteriia</taxon>
        <taxon>Flavobacteriales</taxon>
        <taxon>Flavobacteriaceae</taxon>
        <taxon>Tenacibaculum</taxon>
    </lineage>
</organism>
<proteinExistence type="predicted"/>
<sequence length="192" mass="22937">MKEQLQKYLIRYAEFTDHEIQLIYSTCTEQIYQKKEFIIEQNHICKYKYFILKGLVRQFRVEENGNESISAFGIENWWITNLDSFINKTPTINSIQAIEETTVLQITKTQLEDLYVKVPQLERVFRIIAENTLIALQRKDEIYMKKSSKERYFILVAQIPDFAQRVPQYMIASYLDITPEYLSEIRKKGNQN</sequence>
<dbReference type="InterPro" id="IPR014710">
    <property type="entry name" value="RmlC-like_jellyroll"/>
</dbReference>
<gene>
    <name evidence="2" type="ORF">BA195_01875</name>
</gene>
<keyword evidence="3" id="KW-1185">Reference proteome</keyword>
<dbReference type="EMBL" id="MAKX01000001">
    <property type="protein sequence ID" value="OCK43476.1"/>
    <property type="molecule type" value="Genomic_DNA"/>
</dbReference>
<protein>
    <recommendedName>
        <fullName evidence="1">Cyclic nucleotide-binding domain-containing protein</fullName>
    </recommendedName>
</protein>
<evidence type="ECO:0000259" key="1">
    <source>
        <dbReference type="PROSITE" id="PS50042"/>
    </source>
</evidence>